<evidence type="ECO:0000313" key="2">
    <source>
        <dbReference type="EMBL" id="ETW95041.1"/>
    </source>
</evidence>
<dbReference type="PANTHER" id="PTHR12526:SF627">
    <property type="entry name" value="D-RHAMNOSYLTRANSFERASE WBPZ"/>
    <property type="match status" value="1"/>
</dbReference>
<dbReference type="AlphaFoldDB" id="W4LCI8"/>
<sequence>MKLSPHHDTVQSAAHDRASGRAKRLRVAFLAPSLLVGGAERWLISLARYCDAQRIEWSGTALTDRAPADAGMCREMAAHMPVYAGPGTGPSAPLPGVVYCPSARLAAQTILAQADVLVTGTGEDLANYATGFNGPIVQVSHASGDLAGEYFRLNESRATHFVAVSEPAVLSFSPAVRKKTAIIHNGIDVHRCTPTQPRATLRAQWGFKDHHLLIGYVGRYDWLKNPTAAALAAKELGSDAYAIYTAQDQGFEQLRHQTHRLIGERARFVPLSPQVGDILTALDVFILASLTEAFSLSLAEAWYCGVPVVATRVGAIPELERQHGQLVAPVPLHPSGSDLAQAVTEALSPAFHREVVLRAQNVVSQFYTSAEMANRWTDYL</sequence>
<dbReference type="Pfam" id="PF00534">
    <property type="entry name" value="Glycos_transf_1"/>
    <property type="match status" value="1"/>
</dbReference>
<keyword evidence="3" id="KW-1185">Reference proteome</keyword>
<evidence type="ECO:0000259" key="1">
    <source>
        <dbReference type="Pfam" id="PF00534"/>
    </source>
</evidence>
<name>W4LCI8_ENTF1</name>
<dbReference type="SUPFAM" id="SSF53756">
    <property type="entry name" value="UDP-Glycosyltransferase/glycogen phosphorylase"/>
    <property type="match status" value="1"/>
</dbReference>
<accession>W4LCI8</accession>
<dbReference type="InterPro" id="IPR001296">
    <property type="entry name" value="Glyco_trans_1"/>
</dbReference>
<dbReference type="Gene3D" id="3.40.50.2000">
    <property type="entry name" value="Glycogen Phosphorylase B"/>
    <property type="match status" value="2"/>
</dbReference>
<dbReference type="Proteomes" id="UP000019141">
    <property type="component" value="Unassembled WGS sequence"/>
</dbReference>
<evidence type="ECO:0000313" key="3">
    <source>
        <dbReference type="Proteomes" id="UP000019141"/>
    </source>
</evidence>
<organism evidence="2 3">
    <name type="scientific">Entotheonella factor</name>
    <dbReference type="NCBI Taxonomy" id="1429438"/>
    <lineage>
        <taxon>Bacteria</taxon>
        <taxon>Pseudomonadati</taxon>
        <taxon>Nitrospinota/Tectimicrobiota group</taxon>
        <taxon>Candidatus Tectimicrobiota</taxon>
        <taxon>Candidatus Entotheonellia</taxon>
        <taxon>Candidatus Entotheonellales</taxon>
        <taxon>Candidatus Entotheonellaceae</taxon>
        <taxon>Candidatus Entotheonella</taxon>
    </lineage>
</organism>
<reference evidence="2 3" key="1">
    <citation type="journal article" date="2014" name="Nature">
        <title>An environmental bacterial taxon with a large and distinct metabolic repertoire.</title>
        <authorList>
            <person name="Wilson M.C."/>
            <person name="Mori T."/>
            <person name="Ruckert C."/>
            <person name="Uria A.R."/>
            <person name="Helf M.J."/>
            <person name="Takada K."/>
            <person name="Gernert C."/>
            <person name="Steffens U.A."/>
            <person name="Heycke N."/>
            <person name="Schmitt S."/>
            <person name="Rinke C."/>
            <person name="Helfrich E.J."/>
            <person name="Brachmann A.O."/>
            <person name="Gurgui C."/>
            <person name="Wakimoto T."/>
            <person name="Kracht M."/>
            <person name="Crusemann M."/>
            <person name="Hentschel U."/>
            <person name="Abe I."/>
            <person name="Matsunaga S."/>
            <person name="Kalinowski J."/>
            <person name="Takeyama H."/>
            <person name="Piel J."/>
        </authorList>
    </citation>
    <scope>NUCLEOTIDE SEQUENCE [LARGE SCALE GENOMIC DNA]</scope>
    <source>
        <strain evidence="3">TSY1</strain>
    </source>
</reference>
<proteinExistence type="predicted"/>
<feature type="domain" description="Glycosyl transferase family 1" evidence="1">
    <location>
        <begin position="199"/>
        <end position="346"/>
    </location>
</feature>
<dbReference type="EMBL" id="AZHW01000963">
    <property type="protein sequence ID" value="ETW95041.1"/>
    <property type="molecule type" value="Genomic_DNA"/>
</dbReference>
<gene>
    <name evidence="2" type="ORF">ETSY1_32300</name>
</gene>
<dbReference type="CDD" id="cd03801">
    <property type="entry name" value="GT4_PimA-like"/>
    <property type="match status" value="1"/>
</dbReference>
<protein>
    <recommendedName>
        <fullName evidence="1">Glycosyl transferase family 1 domain-containing protein</fullName>
    </recommendedName>
</protein>
<dbReference type="HOGENOM" id="CLU_727012_0_0_7"/>
<comment type="caution">
    <text evidence="2">The sequence shown here is derived from an EMBL/GenBank/DDBJ whole genome shotgun (WGS) entry which is preliminary data.</text>
</comment>
<dbReference type="PANTHER" id="PTHR12526">
    <property type="entry name" value="GLYCOSYLTRANSFERASE"/>
    <property type="match status" value="1"/>
</dbReference>
<dbReference type="GO" id="GO:0016757">
    <property type="term" value="F:glycosyltransferase activity"/>
    <property type="evidence" value="ECO:0007669"/>
    <property type="project" value="InterPro"/>
</dbReference>